<dbReference type="GO" id="GO:0030246">
    <property type="term" value="F:carbohydrate binding"/>
    <property type="evidence" value="ECO:0007669"/>
    <property type="project" value="UniProtKB-KW"/>
</dbReference>
<dbReference type="Gene3D" id="3.10.100.10">
    <property type="entry name" value="Mannose-Binding Protein A, subunit A"/>
    <property type="match status" value="1"/>
</dbReference>
<evidence type="ECO:0000256" key="4">
    <source>
        <dbReference type="ARBA" id="ARBA00022692"/>
    </source>
</evidence>
<evidence type="ECO:0000256" key="2">
    <source>
        <dbReference type="ARBA" id="ARBA00022536"/>
    </source>
</evidence>
<dbReference type="SUPFAM" id="SSF57184">
    <property type="entry name" value="Growth factor receptor domain"/>
    <property type="match status" value="1"/>
</dbReference>
<dbReference type="PANTHER" id="PTHR14789:SF9">
    <property type="entry name" value="THROMBOMODULIN"/>
    <property type="match status" value="1"/>
</dbReference>
<organism evidence="13 14">
    <name type="scientific">Echeneis naucrates</name>
    <name type="common">Live sharksucker</name>
    <dbReference type="NCBI Taxonomy" id="173247"/>
    <lineage>
        <taxon>Eukaryota</taxon>
        <taxon>Metazoa</taxon>
        <taxon>Chordata</taxon>
        <taxon>Craniata</taxon>
        <taxon>Vertebrata</taxon>
        <taxon>Euteleostomi</taxon>
        <taxon>Actinopterygii</taxon>
        <taxon>Neopterygii</taxon>
        <taxon>Teleostei</taxon>
        <taxon>Neoteleostei</taxon>
        <taxon>Acanthomorphata</taxon>
        <taxon>Carangaria</taxon>
        <taxon>Carangiformes</taxon>
        <taxon>Echeneidae</taxon>
        <taxon>Echeneis</taxon>
    </lineage>
</organism>
<dbReference type="CDD" id="cd00054">
    <property type="entry name" value="EGF_CA"/>
    <property type="match status" value="1"/>
</dbReference>
<keyword evidence="3" id="KW-0597">Phosphoprotein</keyword>
<comment type="subcellular location">
    <subcellularLocation>
        <location evidence="1">Membrane</location>
        <topology evidence="1">Single-pass type I membrane protein</topology>
    </subcellularLocation>
</comment>
<keyword evidence="6" id="KW-0430">Lectin</keyword>
<proteinExistence type="predicted"/>
<keyword evidence="2" id="KW-0245">EGF-like domain</keyword>
<evidence type="ECO:0000256" key="8">
    <source>
        <dbReference type="ARBA" id="ARBA00022989"/>
    </source>
</evidence>
<dbReference type="SMART" id="SM00034">
    <property type="entry name" value="CLECT"/>
    <property type="match status" value="1"/>
</dbReference>
<dbReference type="AlphaFoldDB" id="A0A665TR76"/>
<dbReference type="SMART" id="SM00179">
    <property type="entry name" value="EGF_CA"/>
    <property type="match status" value="2"/>
</dbReference>
<dbReference type="PANTHER" id="PTHR14789">
    <property type="entry name" value="CHONDROLECTIN VARIANT CHODLFDELTAE"/>
    <property type="match status" value="1"/>
</dbReference>
<dbReference type="PROSITE" id="PS01187">
    <property type="entry name" value="EGF_CA"/>
    <property type="match status" value="1"/>
</dbReference>
<dbReference type="Pfam" id="PF07645">
    <property type="entry name" value="EGF_CA"/>
    <property type="match status" value="1"/>
</dbReference>
<dbReference type="SUPFAM" id="SSF56436">
    <property type="entry name" value="C-type lectin-like"/>
    <property type="match status" value="1"/>
</dbReference>
<dbReference type="PROSITE" id="PS00010">
    <property type="entry name" value="ASX_HYDROXYL"/>
    <property type="match status" value="1"/>
</dbReference>
<dbReference type="InterPro" id="IPR051505">
    <property type="entry name" value="C-type_lectin_domain"/>
</dbReference>
<name>A0A665TR76_ECHNA</name>
<dbReference type="SMART" id="SM00181">
    <property type="entry name" value="EGF"/>
    <property type="match status" value="3"/>
</dbReference>
<dbReference type="Gene3D" id="2.10.25.10">
    <property type="entry name" value="Laminin"/>
    <property type="match status" value="2"/>
</dbReference>
<dbReference type="InterPro" id="IPR049883">
    <property type="entry name" value="NOTCH1_EGF-like"/>
</dbReference>
<keyword evidence="4 11" id="KW-0812">Transmembrane</keyword>
<keyword evidence="14" id="KW-1185">Reference proteome</keyword>
<dbReference type="InterPro" id="IPR000152">
    <property type="entry name" value="EGF-type_Asp/Asn_hydroxyl_site"/>
</dbReference>
<dbReference type="OMA" id="PLRGYEW"/>
<dbReference type="PROSITE" id="PS50041">
    <property type="entry name" value="C_TYPE_LECTIN_2"/>
    <property type="match status" value="1"/>
</dbReference>
<evidence type="ECO:0000256" key="1">
    <source>
        <dbReference type="ARBA" id="ARBA00004479"/>
    </source>
</evidence>
<keyword evidence="10" id="KW-1015">Disulfide bond</keyword>
<dbReference type="InParanoid" id="A0A665TR76"/>
<dbReference type="InterPro" id="IPR016187">
    <property type="entry name" value="CTDL_fold"/>
</dbReference>
<reference evidence="13" key="2">
    <citation type="submission" date="2025-08" db="UniProtKB">
        <authorList>
            <consortium name="Ensembl"/>
        </authorList>
    </citation>
    <scope>IDENTIFICATION</scope>
</reference>
<reference evidence="13" key="3">
    <citation type="submission" date="2025-09" db="UniProtKB">
        <authorList>
            <consortium name="Ensembl"/>
        </authorList>
    </citation>
    <scope>IDENTIFICATION</scope>
</reference>
<evidence type="ECO:0000313" key="14">
    <source>
        <dbReference type="Proteomes" id="UP000472264"/>
    </source>
</evidence>
<accession>A0A665TR76</accession>
<evidence type="ECO:0000256" key="3">
    <source>
        <dbReference type="ARBA" id="ARBA00022553"/>
    </source>
</evidence>
<protein>
    <recommendedName>
        <fullName evidence="12">C-type lectin domain-containing protein</fullName>
    </recommendedName>
</protein>
<dbReference type="InterPro" id="IPR009030">
    <property type="entry name" value="Growth_fac_rcpt_cys_sf"/>
</dbReference>
<reference evidence="13" key="1">
    <citation type="submission" date="2021-04" db="EMBL/GenBank/DDBJ databases">
        <authorList>
            <consortium name="Wellcome Sanger Institute Data Sharing"/>
        </authorList>
    </citation>
    <scope>NUCLEOTIDE SEQUENCE [LARGE SCALE GENOMIC DNA]</scope>
</reference>
<evidence type="ECO:0000256" key="10">
    <source>
        <dbReference type="ARBA" id="ARBA00023157"/>
    </source>
</evidence>
<dbReference type="Ensembl" id="ENSENLT00000011089.1">
    <property type="protein sequence ID" value="ENSENLP00000010603.1"/>
    <property type="gene ID" value="ENSENLG00000005142.1"/>
</dbReference>
<dbReference type="Proteomes" id="UP000472264">
    <property type="component" value="Chromosome 22"/>
</dbReference>
<evidence type="ECO:0000259" key="12">
    <source>
        <dbReference type="PROSITE" id="PS50041"/>
    </source>
</evidence>
<sequence length="375" mass="41134">TCSAIFPKDMHESVTFFICIRTGFGVKQDDICKPICSGNECITVHQDRVDFETAEEACRVRNGELVTIRPQADKRILGRLSQELSGNFWIGLRLPAGTCSNLSAPLRGYEWNSGSKHGSFIPSLTTWRESFQVCSPHCVSLSDDQKWTERPCSDRTDGYLCRTKHKDACKTEELSHSDVFLSQQGCSDAPCEHLCTAVNGGYKCSCFEGYIIDSDNPTMCKVHCEKQSCPLVCEGVGEGGPCKCADGFIDNVGECIDINECEMDQCQQKCENTFGSFMCSCDKGFVLKDQVKCVKARSSESFVMTTPIVTSLASVASINYTQKASSVSPGSFLGLWVFAAVAVVVSICALRFYVVKRQKHNQQSTAVVAAANTEC</sequence>
<dbReference type="PROSITE" id="PS01186">
    <property type="entry name" value="EGF_2"/>
    <property type="match status" value="1"/>
</dbReference>
<keyword evidence="7" id="KW-0677">Repeat</keyword>
<evidence type="ECO:0000313" key="13">
    <source>
        <dbReference type="Ensembl" id="ENSENLP00000010603.1"/>
    </source>
</evidence>
<dbReference type="GO" id="GO:0005509">
    <property type="term" value="F:calcium ion binding"/>
    <property type="evidence" value="ECO:0007669"/>
    <property type="project" value="InterPro"/>
</dbReference>
<dbReference type="InterPro" id="IPR001881">
    <property type="entry name" value="EGF-like_Ca-bd_dom"/>
</dbReference>
<keyword evidence="5" id="KW-0732">Signal</keyword>
<dbReference type="InterPro" id="IPR000742">
    <property type="entry name" value="EGF"/>
</dbReference>
<dbReference type="Pfam" id="PF00059">
    <property type="entry name" value="Lectin_C"/>
    <property type="match status" value="1"/>
</dbReference>
<evidence type="ECO:0000256" key="9">
    <source>
        <dbReference type="ARBA" id="ARBA00023136"/>
    </source>
</evidence>
<dbReference type="GO" id="GO:0016020">
    <property type="term" value="C:membrane"/>
    <property type="evidence" value="ECO:0007669"/>
    <property type="project" value="UniProtKB-SubCell"/>
</dbReference>
<keyword evidence="8 11" id="KW-1133">Transmembrane helix</keyword>
<evidence type="ECO:0000256" key="6">
    <source>
        <dbReference type="ARBA" id="ARBA00022734"/>
    </source>
</evidence>
<dbReference type="InterPro" id="IPR018097">
    <property type="entry name" value="EGF_Ca-bd_CS"/>
</dbReference>
<evidence type="ECO:0000256" key="5">
    <source>
        <dbReference type="ARBA" id="ARBA00022729"/>
    </source>
</evidence>
<keyword evidence="9 11" id="KW-0472">Membrane</keyword>
<evidence type="ECO:0000256" key="11">
    <source>
        <dbReference type="SAM" id="Phobius"/>
    </source>
</evidence>
<feature type="domain" description="C-type lectin" evidence="12">
    <location>
        <begin position="37"/>
        <end position="155"/>
    </location>
</feature>
<evidence type="ECO:0000256" key="7">
    <source>
        <dbReference type="ARBA" id="ARBA00022737"/>
    </source>
</evidence>
<feature type="transmembrane region" description="Helical" evidence="11">
    <location>
        <begin position="333"/>
        <end position="354"/>
    </location>
</feature>
<dbReference type="InterPro" id="IPR001304">
    <property type="entry name" value="C-type_lectin-like"/>
</dbReference>
<dbReference type="InterPro" id="IPR016186">
    <property type="entry name" value="C-type_lectin-like/link_sf"/>
</dbReference>